<keyword evidence="4" id="KW-1185">Reference proteome</keyword>
<feature type="compositionally biased region" description="Low complexity" evidence="1">
    <location>
        <begin position="106"/>
        <end position="117"/>
    </location>
</feature>
<name>A0A841TEC1_9BACL</name>
<evidence type="ECO:0000313" key="4">
    <source>
        <dbReference type="Proteomes" id="UP000574133"/>
    </source>
</evidence>
<feature type="compositionally biased region" description="Polar residues" evidence="1">
    <location>
        <begin position="19"/>
        <end position="28"/>
    </location>
</feature>
<gene>
    <name evidence="3" type="ORF">H4Q31_08315</name>
</gene>
<accession>A0A841TEC1</accession>
<evidence type="ECO:0000313" key="3">
    <source>
        <dbReference type="EMBL" id="MBB6677327.1"/>
    </source>
</evidence>
<dbReference type="Proteomes" id="UP000574133">
    <property type="component" value="Unassembled WGS sequence"/>
</dbReference>
<feature type="region of interest" description="Disordered" evidence="1">
    <location>
        <begin position="1"/>
        <end position="31"/>
    </location>
</feature>
<dbReference type="RefSeq" id="WP_185178594.1">
    <property type="nucleotide sequence ID" value="NZ_CBCSEP010000004.1"/>
</dbReference>
<evidence type="ECO:0000256" key="2">
    <source>
        <dbReference type="SAM" id="Phobius"/>
    </source>
</evidence>
<proteinExistence type="predicted"/>
<protein>
    <submittedName>
        <fullName evidence="3">Septum formation initiator family protein</fullName>
    </submittedName>
</protein>
<keyword evidence="2" id="KW-0472">Membrane</keyword>
<feature type="transmembrane region" description="Helical" evidence="2">
    <location>
        <begin position="41"/>
        <end position="62"/>
    </location>
</feature>
<dbReference type="AlphaFoldDB" id="A0A841TEC1"/>
<keyword evidence="2" id="KW-0812">Transmembrane</keyword>
<reference evidence="3 4" key="1">
    <citation type="submission" date="2020-08" db="EMBL/GenBank/DDBJ databases">
        <title>Cohnella phylogeny.</title>
        <authorList>
            <person name="Dunlap C."/>
        </authorList>
    </citation>
    <scope>NUCLEOTIDE SEQUENCE [LARGE SCALE GENOMIC DNA]</scope>
    <source>
        <strain evidence="3 4">DSM 103658</strain>
    </source>
</reference>
<sequence length="136" mass="15423">MQYYGNLALQEERKPSQPTPRQRGQQAPQLRRRSIPVGEKLLYMLTVMVLVAVSSLVIYRYASLYQLNREIQLTSIQYEETVQQSKELQREVEKLRDPNHIQEKALQLGLQPQGGQPITLSPSDGSESEASGTAKP</sequence>
<keyword evidence="2" id="KW-1133">Transmembrane helix</keyword>
<dbReference type="EMBL" id="JACJVN010000028">
    <property type="protein sequence ID" value="MBB6677327.1"/>
    <property type="molecule type" value="Genomic_DNA"/>
</dbReference>
<organism evidence="3 4">
    <name type="scientific">Cohnella lubricantis</name>
    <dbReference type="NCBI Taxonomy" id="2163172"/>
    <lineage>
        <taxon>Bacteria</taxon>
        <taxon>Bacillati</taxon>
        <taxon>Bacillota</taxon>
        <taxon>Bacilli</taxon>
        <taxon>Bacillales</taxon>
        <taxon>Paenibacillaceae</taxon>
        <taxon>Cohnella</taxon>
    </lineage>
</organism>
<feature type="compositionally biased region" description="Polar residues" evidence="1">
    <location>
        <begin position="118"/>
        <end position="136"/>
    </location>
</feature>
<feature type="region of interest" description="Disordered" evidence="1">
    <location>
        <begin position="106"/>
        <end position="136"/>
    </location>
</feature>
<comment type="caution">
    <text evidence="3">The sequence shown here is derived from an EMBL/GenBank/DDBJ whole genome shotgun (WGS) entry which is preliminary data.</text>
</comment>
<evidence type="ECO:0000256" key="1">
    <source>
        <dbReference type="SAM" id="MobiDB-lite"/>
    </source>
</evidence>